<name>A0AA97JZV9_EUBMA</name>
<evidence type="ECO:0000313" key="2">
    <source>
        <dbReference type="Proteomes" id="UP001190640"/>
    </source>
</evidence>
<protein>
    <submittedName>
        <fullName evidence="3">Uncharacterized protein LOC129338476</fullName>
    </submittedName>
</protein>
<dbReference type="GeneID" id="129338476"/>
<evidence type="ECO:0000313" key="3">
    <source>
        <dbReference type="RefSeq" id="XP_054848725.1"/>
    </source>
</evidence>
<accession>A0AA97JZV9</accession>
<dbReference type="Proteomes" id="UP001190640">
    <property type="component" value="Chromosome 12"/>
</dbReference>
<dbReference type="KEGG" id="emc:129338476"/>
<reference evidence="3" key="1">
    <citation type="submission" date="2025-08" db="UniProtKB">
        <authorList>
            <consortium name="RefSeq"/>
        </authorList>
    </citation>
    <scope>IDENTIFICATION</scope>
    <source>
        <tissue evidence="3">Blood</tissue>
    </source>
</reference>
<dbReference type="RefSeq" id="XP_054848725.1">
    <property type="nucleotide sequence ID" value="XM_054992750.1"/>
</dbReference>
<proteinExistence type="predicted"/>
<gene>
    <name evidence="3" type="primary">LOC129338476</name>
</gene>
<dbReference type="AlphaFoldDB" id="A0AA97JZV9"/>
<sequence>MEEGLEGGYNSIDALSKAAIFSRGTGLCTGRSPATTWRLARCHRPSFLHGPLRKAHRGACQAAAFRRNGRRGSRVSARAVREGELVPEAGNAAGPPWRRPLPVPRAGRGSRGPAFPPTHAGAAARPLSTGTAAAEERRKAGFGRRFCRVPRTWLAGWCPGGGGVGLRVARRSLEARPGGAGARGRRGPRGGERGGPQSEARRGKQRPRLSQPVSPRGARVSCAPDSPVWLSSYPNSDVSVAEGRLLKLSTSKVALTREIRAPAVSWSGQPCRYETISGP</sequence>
<feature type="region of interest" description="Disordered" evidence="1">
    <location>
        <begin position="175"/>
        <end position="225"/>
    </location>
</feature>
<keyword evidence="2" id="KW-1185">Reference proteome</keyword>
<organism evidence="2 3">
    <name type="scientific">Eublepharis macularius</name>
    <name type="common">Leopard gecko</name>
    <name type="synonym">Cyrtodactylus macularius</name>
    <dbReference type="NCBI Taxonomy" id="481883"/>
    <lineage>
        <taxon>Eukaryota</taxon>
        <taxon>Metazoa</taxon>
        <taxon>Chordata</taxon>
        <taxon>Craniata</taxon>
        <taxon>Vertebrata</taxon>
        <taxon>Euteleostomi</taxon>
        <taxon>Lepidosauria</taxon>
        <taxon>Squamata</taxon>
        <taxon>Bifurcata</taxon>
        <taxon>Gekkota</taxon>
        <taxon>Eublepharidae</taxon>
        <taxon>Eublepharinae</taxon>
        <taxon>Eublepharis</taxon>
    </lineage>
</organism>
<evidence type="ECO:0000256" key="1">
    <source>
        <dbReference type="SAM" id="MobiDB-lite"/>
    </source>
</evidence>
<feature type="region of interest" description="Disordered" evidence="1">
    <location>
        <begin position="88"/>
        <end position="139"/>
    </location>
</feature>